<feature type="region of interest" description="Disordered" evidence="2">
    <location>
        <begin position="533"/>
        <end position="587"/>
    </location>
</feature>
<dbReference type="InterPro" id="IPR051025">
    <property type="entry name" value="RhoGAP"/>
</dbReference>
<evidence type="ECO:0000256" key="1">
    <source>
        <dbReference type="ARBA" id="ARBA00022468"/>
    </source>
</evidence>
<feature type="compositionally biased region" description="Pro residues" evidence="2">
    <location>
        <begin position="536"/>
        <end position="546"/>
    </location>
</feature>
<reference evidence="4 5" key="1">
    <citation type="submission" date="2019-05" db="EMBL/GenBank/DDBJ databases">
        <title>Emergence of the Ug99 lineage of the wheat stem rust pathogen through somatic hybridization.</title>
        <authorList>
            <person name="Li F."/>
            <person name="Upadhyaya N.M."/>
            <person name="Sperschneider J."/>
            <person name="Matny O."/>
            <person name="Nguyen-Phuc H."/>
            <person name="Mago R."/>
            <person name="Raley C."/>
            <person name="Miller M.E."/>
            <person name="Silverstein K.A.T."/>
            <person name="Henningsen E."/>
            <person name="Hirsch C.D."/>
            <person name="Visser B."/>
            <person name="Pretorius Z.A."/>
            <person name="Steffenson B.J."/>
            <person name="Schwessinger B."/>
            <person name="Dodds P.N."/>
            <person name="Figueroa M."/>
        </authorList>
    </citation>
    <scope>NUCLEOTIDE SEQUENCE [LARGE SCALE GENOMIC DNA]</scope>
    <source>
        <strain evidence="4">21-0</strain>
    </source>
</reference>
<keyword evidence="1" id="KW-0343">GTPase activation</keyword>
<dbReference type="Proteomes" id="UP000324748">
    <property type="component" value="Unassembled WGS sequence"/>
</dbReference>
<feature type="compositionally biased region" description="Low complexity" evidence="2">
    <location>
        <begin position="12"/>
        <end position="21"/>
    </location>
</feature>
<evidence type="ECO:0000313" key="4">
    <source>
        <dbReference type="EMBL" id="KAA1114995.1"/>
    </source>
</evidence>
<accession>A0A5B0QQ07</accession>
<protein>
    <recommendedName>
        <fullName evidence="3">Rho-GAP domain-containing protein</fullName>
    </recommendedName>
</protein>
<keyword evidence="5" id="KW-1185">Reference proteome</keyword>
<feature type="compositionally biased region" description="Polar residues" evidence="2">
    <location>
        <begin position="553"/>
        <end position="562"/>
    </location>
</feature>
<dbReference type="GO" id="GO:0007165">
    <property type="term" value="P:signal transduction"/>
    <property type="evidence" value="ECO:0007669"/>
    <property type="project" value="InterPro"/>
</dbReference>
<dbReference type="SUPFAM" id="SSF48350">
    <property type="entry name" value="GTPase activation domain, GAP"/>
    <property type="match status" value="1"/>
</dbReference>
<dbReference type="GO" id="GO:0005096">
    <property type="term" value="F:GTPase activator activity"/>
    <property type="evidence" value="ECO:0007669"/>
    <property type="project" value="UniProtKB-KW"/>
</dbReference>
<dbReference type="GO" id="GO:0005938">
    <property type="term" value="C:cell cortex"/>
    <property type="evidence" value="ECO:0007669"/>
    <property type="project" value="TreeGrafter"/>
</dbReference>
<sequence length="604" mass="67510">MRMTINHPLHDQTTNNNQDNQQEQEQEQQEQQEQPTTNSRLKKLIKRSISRLIINHKPKKHQHQQQQPQPLLLNPTEPLIQPTNSFNPSLSQHTSPNSSSSTEFSWRPSPSWFKRSTTILIPGLNTQQNQTQATGWTGRKLGPSAALDRLSTFSGLSSTNTRPPSSTNLHSIFGISIKEAIAISSQSYHAIRGNTLVLPTIIFSCAERLKANDHLAMATPGIFRINGNVKRMRELEDIFIDPTLNYGKSFDLATPKHKLFPLLNNNNNNQNNKNNNNNPYFSLHDVAGVLRRYLWALPEPLVPNEATIEMLKVYRRYREEQGGGGVGDGRSRTISIVRTMVVEELEAVLRRQMAKESLDLLFYLLELLGLFSARSSDNLMTAKNLAIVFQPGIIHLPNHSIPDTPQHYQARKPQSICPTLHSSLAHSPDLAHHPSSATLVHPNLGLQEYLGLIDEVQEVLRLLIEHFASLLSASRSLLLPSSPSPSSSSSSNPTPNSHHLPTLSFLDDDYRLLLLDSDHSLLSPPPSFHPLLLPNSPSPPLPPHSPHPFSYSQSLPHSQSLPRLNHRQSNLVSSSPSPNPNPHHHHHTNLIHSFSFIHSADDGG</sequence>
<dbReference type="EMBL" id="VSWC01000014">
    <property type="protein sequence ID" value="KAA1114995.1"/>
    <property type="molecule type" value="Genomic_DNA"/>
</dbReference>
<dbReference type="SMART" id="SM00324">
    <property type="entry name" value="RhoGAP"/>
    <property type="match status" value="1"/>
</dbReference>
<feature type="compositionally biased region" description="Low complexity" evidence="2">
    <location>
        <begin position="89"/>
        <end position="105"/>
    </location>
</feature>
<feature type="compositionally biased region" description="Low complexity" evidence="2">
    <location>
        <begin position="64"/>
        <end position="73"/>
    </location>
</feature>
<gene>
    <name evidence="4" type="ORF">PGT21_028960</name>
</gene>
<dbReference type="PANTHER" id="PTHR15228:SF25">
    <property type="entry name" value="F-BAR DOMAIN-CONTAINING PROTEIN"/>
    <property type="match status" value="1"/>
</dbReference>
<comment type="caution">
    <text evidence="4">The sequence shown here is derived from an EMBL/GenBank/DDBJ whole genome shotgun (WGS) entry which is preliminary data.</text>
</comment>
<name>A0A5B0QQ07_PUCGR</name>
<dbReference type="InterPro" id="IPR008936">
    <property type="entry name" value="Rho_GTPase_activation_prot"/>
</dbReference>
<dbReference type="InterPro" id="IPR000198">
    <property type="entry name" value="RhoGAP_dom"/>
</dbReference>
<feature type="region of interest" description="Disordered" evidence="2">
    <location>
        <begin position="1"/>
        <end position="42"/>
    </location>
</feature>
<dbReference type="GO" id="GO:0060237">
    <property type="term" value="P:regulation of fungal-type cell wall organization"/>
    <property type="evidence" value="ECO:0007669"/>
    <property type="project" value="TreeGrafter"/>
</dbReference>
<evidence type="ECO:0000313" key="5">
    <source>
        <dbReference type="Proteomes" id="UP000324748"/>
    </source>
</evidence>
<dbReference type="PANTHER" id="PTHR15228">
    <property type="entry name" value="SPERMATHECAL PHYSIOLOGY VARIANT"/>
    <property type="match status" value="1"/>
</dbReference>
<proteinExistence type="predicted"/>
<feature type="region of interest" description="Disordered" evidence="2">
    <location>
        <begin position="479"/>
        <end position="500"/>
    </location>
</feature>
<dbReference type="Pfam" id="PF00620">
    <property type="entry name" value="RhoGAP"/>
    <property type="match status" value="1"/>
</dbReference>
<dbReference type="AlphaFoldDB" id="A0A5B0QQ07"/>
<evidence type="ECO:0000259" key="3">
    <source>
        <dbReference type="PROSITE" id="PS50238"/>
    </source>
</evidence>
<dbReference type="OrthoDB" id="3196451at2759"/>
<evidence type="ECO:0000256" key="2">
    <source>
        <dbReference type="SAM" id="MobiDB-lite"/>
    </source>
</evidence>
<organism evidence="4 5">
    <name type="scientific">Puccinia graminis f. sp. tritici</name>
    <dbReference type="NCBI Taxonomy" id="56615"/>
    <lineage>
        <taxon>Eukaryota</taxon>
        <taxon>Fungi</taxon>
        <taxon>Dikarya</taxon>
        <taxon>Basidiomycota</taxon>
        <taxon>Pucciniomycotina</taxon>
        <taxon>Pucciniomycetes</taxon>
        <taxon>Pucciniales</taxon>
        <taxon>Pucciniaceae</taxon>
        <taxon>Puccinia</taxon>
    </lineage>
</organism>
<dbReference type="Gene3D" id="1.10.555.10">
    <property type="entry name" value="Rho GTPase activation protein"/>
    <property type="match status" value="1"/>
</dbReference>
<dbReference type="PROSITE" id="PS50238">
    <property type="entry name" value="RHOGAP"/>
    <property type="match status" value="1"/>
</dbReference>
<feature type="domain" description="Rho-GAP" evidence="3">
    <location>
        <begin position="181"/>
        <end position="471"/>
    </location>
</feature>
<feature type="region of interest" description="Disordered" evidence="2">
    <location>
        <begin position="57"/>
        <end position="108"/>
    </location>
</feature>